<feature type="chain" id="PRO_5045363928" description="N,N-dimethylformamidase beta subunit-like C-terminal domain-containing protein" evidence="1">
    <location>
        <begin position="31"/>
        <end position="805"/>
    </location>
</feature>
<reference evidence="3" key="2">
    <citation type="submission" date="2023-01" db="EMBL/GenBank/DDBJ databases">
        <title>Draft genome sequence of Algimonas porphyrae strain NBRC 108216.</title>
        <authorList>
            <person name="Sun Q."/>
            <person name="Mori K."/>
        </authorList>
    </citation>
    <scope>NUCLEOTIDE SEQUENCE</scope>
    <source>
        <strain evidence="3">NBRC 108216</strain>
    </source>
</reference>
<evidence type="ECO:0000313" key="3">
    <source>
        <dbReference type="EMBL" id="GLQ21968.1"/>
    </source>
</evidence>
<evidence type="ECO:0000256" key="1">
    <source>
        <dbReference type="SAM" id="SignalP"/>
    </source>
</evidence>
<dbReference type="PROSITE" id="PS51257">
    <property type="entry name" value="PROKAR_LIPOPROTEIN"/>
    <property type="match status" value="1"/>
</dbReference>
<feature type="domain" description="N,N-dimethylformamidase beta subunit-like C-terminal" evidence="2">
    <location>
        <begin position="402"/>
        <end position="722"/>
    </location>
</feature>
<protein>
    <recommendedName>
        <fullName evidence="2">N,N-dimethylformamidase beta subunit-like C-terminal domain-containing protein</fullName>
    </recommendedName>
</protein>
<name>A0ABQ5V547_9PROT</name>
<evidence type="ECO:0000259" key="2">
    <source>
        <dbReference type="Pfam" id="PF20254"/>
    </source>
</evidence>
<dbReference type="EMBL" id="BSNJ01000008">
    <property type="protein sequence ID" value="GLQ21968.1"/>
    <property type="molecule type" value="Genomic_DNA"/>
</dbReference>
<gene>
    <name evidence="3" type="ORF">GCM10007854_29230</name>
</gene>
<sequence>MTFMAKSLLPCFAGLAIIISGCTDSGPSSADVGQSNNGDLAVAVNANSLTDFWNADVVSGADLCNGIREAVWRSQPLSLLEVHNSRETAQDPSCLAALSYMKLNDRIPTVEADIQLIGDLVHAHTAGFKAAADIIALTEPGTGSWMTGLVDPQRLADRGPFMDQFRTATASTEVRVLEARDNGDMAAERDALLPYAHAGHARAMMDLGMIHYLEAGHLGRDAIASYRAAAFLGEDRAFWSLGALALREYAAGRDMIAPEGTLEPGAILAFAKDNFSAAHMAGRSDALDYLSRIAQVEQAGGVLDADMLDLFSNVQPVGRTFWQADDVFRISTSVLDPILNRSSMVDTSAYPDVRVRFAYDTDKRASDQTYIAGYEIWHVDDAVRRLDSVTFEDGLQTVPVSACDSWYDMDACEFSAGLRLTLSDTVVEAMDSGLVVLELHGPAGLTYAPIPLFPDSDRISRRVEAVDNVLVYPDLTFQAYNVAFGGSLYIEPRGNEIYAVDIDRPEDLSVKNSHHNYRSALVIGQRLAELGQTVLHVPQSYLIDRPDLLDEAETLTIVGHDEYWDPNIKAAMERYVDTGGDMLLLSGNTAWFYANMLDRTMGINKGSEPVSDDPFNLGFDYAGSGVNLYFPRENRIEHMTGMSYETGGYSLRYFLSDDAAAERGITQDQIRASGPLYALAPDHPVFEGLDLQPDAPFCRSLSLLQWEIDALPLIGPNKDLHLQWSVSANRETTPLAAGYGFNPNFPAVNARPFPGLLHYSAVLGESRYGDGRILTLGSMGAYGLVRHPDTKCRAFADNVLTYFQD</sequence>
<dbReference type="Pfam" id="PF20254">
    <property type="entry name" value="DMFA2_C"/>
    <property type="match status" value="1"/>
</dbReference>
<keyword evidence="4" id="KW-1185">Reference proteome</keyword>
<dbReference type="InterPro" id="IPR046540">
    <property type="entry name" value="DMFA2_C"/>
</dbReference>
<dbReference type="InterPro" id="IPR029062">
    <property type="entry name" value="Class_I_gatase-like"/>
</dbReference>
<dbReference type="Proteomes" id="UP001161390">
    <property type="component" value="Unassembled WGS sequence"/>
</dbReference>
<dbReference type="RefSeq" id="WP_284374095.1">
    <property type="nucleotide sequence ID" value="NZ_BSNJ01000008.1"/>
</dbReference>
<reference evidence="3" key="1">
    <citation type="journal article" date="2014" name="Int. J. Syst. Evol. Microbiol.">
        <title>Complete genome of a new Firmicutes species belonging to the dominant human colonic microbiota ('Ruminococcus bicirculans') reveals two chromosomes and a selective capacity to utilize plant glucans.</title>
        <authorList>
            <consortium name="NISC Comparative Sequencing Program"/>
            <person name="Wegmann U."/>
            <person name="Louis P."/>
            <person name="Goesmann A."/>
            <person name="Henrissat B."/>
            <person name="Duncan S.H."/>
            <person name="Flint H.J."/>
        </authorList>
    </citation>
    <scope>NUCLEOTIDE SEQUENCE</scope>
    <source>
        <strain evidence="3">NBRC 108216</strain>
    </source>
</reference>
<dbReference type="SUPFAM" id="SSF52317">
    <property type="entry name" value="Class I glutamine amidotransferase-like"/>
    <property type="match status" value="1"/>
</dbReference>
<keyword evidence="1" id="KW-0732">Signal</keyword>
<organism evidence="3 4">
    <name type="scientific">Algimonas porphyrae</name>
    <dbReference type="NCBI Taxonomy" id="1128113"/>
    <lineage>
        <taxon>Bacteria</taxon>
        <taxon>Pseudomonadati</taxon>
        <taxon>Pseudomonadota</taxon>
        <taxon>Alphaproteobacteria</taxon>
        <taxon>Maricaulales</taxon>
        <taxon>Robiginitomaculaceae</taxon>
        <taxon>Algimonas</taxon>
    </lineage>
</organism>
<proteinExistence type="predicted"/>
<comment type="caution">
    <text evidence="3">The sequence shown here is derived from an EMBL/GenBank/DDBJ whole genome shotgun (WGS) entry which is preliminary data.</text>
</comment>
<evidence type="ECO:0000313" key="4">
    <source>
        <dbReference type="Proteomes" id="UP001161390"/>
    </source>
</evidence>
<accession>A0ABQ5V547</accession>
<feature type="signal peptide" evidence="1">
    <location>
        <begin position="1"/>
        <end position="30"/>
    </location>
</feature>